<dbReference type="Proteomes" id="UP000005239">
    <property type="component" value="Unassembled WGS sequence"/>
</dbReference>
<dbReference type="AlphaFoldDB" id="A0A2A6CLB7"/>
<accession>A0A8R1Z8J2</accession>
<accession>A0A2A6CLB7</accession>
<reference evidence="2" key="1">
    <citation type="journal article" date="2008" name="Nat. Genet.">
        <title>The Pristionchus pacificus genome provides a unique perspective on nematode lifestyle and parasitism.</title>
        <authorList>
            <person name="Dieterich C."/>
            <person name="Clifton S.W."/>
            <person name="Schuster L.N."/>
            <person name="Chinwalla A."/>
            <person name="Delehaunty K."/>
            <person name="Dinkelacker I."/>
            <person name="Fulton L."/>
            <person name="Fulton R."/>
            <person name="Godfrey J."/>
            <person name="Minx P."/>
            <person name="Mitreva M."/>
            <person name="Roeseler W."/>
            <person name="Tian H."/>
            <person name="Witte H."/>
            <person name="Yang S.P."/>
            <person name="Wilson R.K."/>
            <person name="Sommer R.J."/>
        </authorList>
    </citation>
    <scope>NUCLEOTIDE SEQUENCE [LARGE SCALE GENOMIC DNA]</scope>
    <source>
        <strain evidence="2">PS312</strain>
    </source>
</reference>
<evidence type="ECO:0000313" key="2">
    <source>
        <dbReference type="Proteomes" id="UP000005239"/>
    </source>
</evidence>
<gene>
    <name evidence="1" type="primary">WBGene00284032</name>
</gene>
<organism evidence="1 2">
    <name type="scientific">Pristionchus pacificus</name>
    <name type="common">Parasitic nematode worm</name>
    <dbReference type="NCBI Taxonomy" id="54126"/>
    <lineage>
        <taxon>Eukaryota</taxon>
        <taxon>Metazoa</taxon>
        <taxon>Ecdysozoa</taxon>
        <taxon>Nematoda</taxon>
        <taxon>Chromadorea</taxon>
        <taxon>Rhabditida</taxon>
        <taxon>Rhabditina</taxon>
        <taxon>Diplogasteromorpha</taxon>
        <taxon>Diplogasteroidea</taxon>
        <taxon>Neodiplogasteridae</taxon>
        <taxon>Pristionchus</taxon>
    </lineage>
</organism>
<keyword evidence="2" id="KW-1185">Reference proteome</keyword>
<sequence length="59" mass="6721">MLPKRPNPLATPRPCALNFENKHRGTQMVRTAEHAETMAKQIANVPFRPMLSIAYIVMM</sequence>
<evidence type="ECO:0000313" key="1">
    <source>
        <dbReference type="EnsemblMetazoa" id="PPA45663.1"/>
    </source>
</evidence>
<dbReference type="EnsemblMetazoa" id="PPA45663.1">
    <property type="protein sequence ID" value="PPA45663.1"/>
    <property type="gene ID" value="WBGene00284032"/>
</dbReference>
<proteinExistence type="predicted"/>
<name>A0A2A6CLB7_PRIPA</name>
<protein>
    <submittedName>
        <fullName evidence="1">Uncharacterized protein</fullName>
    </submittedName>
</protein>
<reference evidence="1" key="2">
    <citation type="submission" date="2022-06" db="UniProtKB">
        <authorList>
            <consortium name="EnsemblMetazoa"/>
        </authorList>
    </citation>
    <scope>IDENTIFICATION</scope>
    <source>
        <strain evidence="1">PS312</strain>
    </source>
</reference>